<keyword evidence="2" id="KW-0812">Transmembrane</keyword>
<accession>A0A3A8QRI7</accession>
<evidence type="ECO:0000256" key="1">
    <source>
        <dbReference type="SAM" id="MobiDB-lite"/>
    </source>
</evidence>
<evidence type="ECO:0000313" key="6">
    <source>
        <dbReference type="Proteomes" id="UP000267003"/>
    </source>
</evidence>
<dbReference type="OrthoDB" id="5524143at2"/>
<dbReference type="InterPro" id="IPR046277">
    <property type="entry name" value="DUF6310"/>
</dbReference>
<keyword evidence="6" id="KW-1185">Reference proteome</keyword>
<protein>
    <recommendedName>
        <fullName evidence="4">DUF6310 domain-containing protein</fullName>
    </recommendedName>
</protein>
<name>A0A3A8QRI7_9BACT</name>
<keyword evidence="2" id="KW-1133">Transmembrane helix</keyword>
<feature type="chain" id="PRO_5017228410" description="DUF6310 domain-containing protein" evidence="3">
    <location>
        <begin position="20"/>
        <end position="305"/>
    </location>
</feature>
<proteinExistence type="predicted"/>
<dbReference type="Proteomes" id="UP000267003">
    <property type="component" value="Unassembled WGS sequence"/>
</dbReference>
<sequence>MRLCACLAVLLLVSACATSGPAPRERTSRNPRIANLQRAAELPWSEEGRCVIQEASQPWSVVAERCFRALDHDKVRFHDPTGRCTVASAGAATLGLGVCVLAAPEIVVGAVIIIGVVVVAVAIKEELDAYELRHLYPEEAGTARGTKATPREATANRKPKLEPKPAGQDWQPPMPPGPQDRTRPARCEPIPVKHRGGDDAHNKCADTFPPNRYPGKDVLVDGKHFDALQIKLPVLWEIKTDRFDTYSDFLQEQVVADQVEEMREERDIAASCGYGFVVGVSTEKHKKALESQARELKVVVTGCTR</sequence>
<comment type="caution">
    <text evidence="5">The sequence shown here is derived from an EMBL/GenBank/DDBJ whole genome shotgun (WGS) entry which is preliminary data.</text>
</comment>
<feature type="region of interest" description="Disordered" evidence="1">
    <location>
        <begin position="141"/>
        <end position="184"/>
    </location>
</feature>
<feature type="transmembrane region" description="Helical" evidence="2">
    <location>
        <begin position="106"/>
        <end position="123"/>
    </location>
</feature>
<reference evidence="6" key="1">
    <citation type="submission" date="2018-09" db="EMBL/GenBank/DDBJ databases">
        <authorList>
            <person name="Livingstone P.G."/>
            <person name="Whitworth D.E."/>
        </authorList>
    </citation>
    <scope>NUCLEOTIDE SEQUENCE [LARGE SCALE GENOMIC DNA]</scope>
    <source>
        <strain evidence="6">AB050A</strain>
    </source>
</reference>
<dbReference type="PROSITE" id="PS51257">
    <property type="entry name" value="PROKAR_LIPOPROTEIN"/>
    <property type="match status" value="1"/>
</dbReference>
<gene>
    <name evidence="5" type="ORF">D7W81_16360</name>
</gene>
<evidence type="ECO:0000313" key="5">
    <source>
        <dbReference type="EMBL" id="RKH65764.1"/>
    </source>
</evidence>
<organism evidence="5 6">
    <name type="scientific">Corallococcus aberystwythensis</name>
    <dbReference type="NCBI Taxonomy" id="2316722"/>
    <lineage>
        <taxon>Bacteria</taxon>
        <taxon>Pseudomonadati</taxon>
        <taxon>Myxococcota</taxon>
        <taxon>Myxococcia</taxon>
        <taxon>Myxococcales</taxon>
        <taxon>Cystobacterineae</taxon>
        <taxon>Myxococcaceae</taxon>
        <taxon>Corallococcus</taxon>
    </lineage>
</organism>
<feature type="domain" description="DUF6310" evidence="4">
    <location>
        <begin position="180"/>
        <end position="303"/>
    </location>
</feature>
<feature type="signal peptide" evidence="3">
    <location>
        <begin position="1"/>
        <end position="19"/>
    </location>
</feature>
<evidence type="ECO:0000259" key="4">
    <source>
        <dbReference type="Pfam" id="PF19829"/>
    </source>
</evidence>
<evidence type="ECO:0000256" key="2">
    <source>
        <dbReference type="SAM" id="Phobius"/>
    </source>
</evidence>
<evidence type="ECO:0000256" key="3">
    <source>
        <dbReference type="SAM" id="SignalP"/>
    </source>
</evidence>
<dbReference type="Pfam" id="PF19829">
    <property type="entry name" value="DUF6310"/>
    <property type="match status" value="1"/>
</dbReference>
<dbReference type="EMBL" id="RAWK01000089">
    <property type="protein sequence ID" value="RKH65764.1"/>
    <property type="molecule type" value="Genomic_DNA"/>
</dbReference>
<keyword evidence="3" id="KW-0732">Signal</keyword>
<dbReference type="AlphaFoldDB" id="A0A3A8QRI7"/>
<keyword evidence="2" id="KW-0472">Membrane</keyword>